<protein>
    <submittedName>
        <fullName evidence="2">Uncharacterized protein</fullName>
    </submittedName>
</protein>
<feature type="region of interest" description="Disordered" evidence="1">
    <location>
        <begin position="78"/>
        <end position="103"/>
    </location>
</feature>
<gene>
    <name evidence="2" type="ORF">GCM10023322_55490</name>
</gene>
<sequence>MGWNACWRADNIRDAAVGETMRHHNGVHPSRGHVTRAMFPVVARHLVIGESSQRQQHAASRSHRVTLGTRDAVAWTKVGVDAKRGRRRATPARPDGDRPRGAA</sequence>
<comment type="caution">
    <text evidence="2">The sequence shown here is derived from an EMBL/GenBank/DDBJ whole genome shotgun (WGS) entry which is preliminary data.</text>
</comment>
<evidence type="ECO:0000313" key="3">
    <source>
        <dbReference type="Proteomes" id="UP001501570"/>
    </source>
</evidence>
<proteinExistence type="predicted"/>
<reference evidence="3" key="1">
    <citation type="journal article" date="2019" name="Int. J. Syst. Evol. Microbiol.">
        <title>The Global Catalogue of Microorganisms (GCM) 10K type strain sequencing project: providing services to taxonomists for standard genome sequencing and annotation.</title>
        <authorList>
            <consortium name="The Broad Institute Genomics Platform"/>
            <consortium name="The Broad Institute Genome Sequencing Center for Infectious Disease"/>
            <person name="Wu L."/>
            <person name="Ma J."/>
        </authorList>
    </citation>
    <scope>NUCLEOTIDE SEQUENCE [LARGE SCALE GENOMIC DNA]</scope>
    <source>
        <strain evidence="3">JCM 18304</strain>
    </source>
</reference>
<keyword evidence="3" id="KW-1185">Reference proteome</keyword>
<organism evidence="2 3">
    <name type="scientific">Rugosimonospora acidiphila</name>
    <dbReference type="NCBI Taxonomy" id="556531"/>
    <lineage>
        <taxon>Bacteria</taxon>
        <taxon>Bacillati</taxon>
        <taxon>Actinomycetota</taxon>
        <taxon>Actinomycetes</taxon>
        <taxon>Micromonosporales</taxon>
        <taxon>Micromonosporaceae</taxon>
        <taxon>Rugosimonospora</taxon>
    </lineage>
</organism>
<evidence type="ECO:0000256" key="1">
    <source>
        <dbReference type="SAM" id="MobiDB-lite"/>
    </source>
</evidence>
<dbReference type="EMBL" id="BAABJQ010000019">
    <property type="protein sequence ID" value="GAA5193446.1"/>
    <property type="molecule type" value="Genomic_DNA"/>
</dbReference>
<evidence type="ECO:0000313" key="2">
    <source>
        <dbReference type="EMBL" id="GAA5193446.1"/>
    </source>
</evidence>
<feature type="compositionally biased region" description="Basic and acidic residues" evidence="1">
    <location>
        <begin position="94"/>
        <end position="103"/>
    </location>
</feature>
<name>A0ABP9SC30_9ACTN</name>
<accession>A0ABP9SC30</accession>
<dbReference type="Proteomes" id="UP001501570">
    <property type="component" value="Unassembled WGS sequence"/>
</dbReference>